<organism evidence="2 3">
    <name type="scientific">Enterococcus alishanensis</name>
    <dbReference type="NCBI Taxonomy" id="1303817"/>
    <lineage>
        <taxon>Bacteria</taxon>
        <taxon>Bacillati</taxon>
        <taxon>Bacillota</taxon>
        <taxon>Bacilli</taxon>
        <taxon>Lactobacillales</taxon>
        <taxon>Enterococcaceae</taxon>
        <taxon>Enterococcus</taxon>
    </lineage>
</organism>
<feature type="transmembrane region" description="Helical" evidence="1">
    <location>
        <begin position="6"/>
        <end position="26"/>
    </location>
</feature>
<name>A0ABS6THM0_9ENTE</name>
<feature type="transmembrane region" description="Helical" evidence="1">
    <location>
        <begin position="38"/>
        <end position="64"/>
    </location>
</feature>
<keyword evidence="3" id="KW-1185">Reference proteome</keyword>
<sequence>MTISIWIAIFGGLGMVSLISFMFFFIKDSRLRVEQQKNPLALLVDGGLLCVALLAVIAAVLLYLNWQEQLNQFIS</sequence>
<evidence type="ECO:0000313" key="3">
    <source>
        <dbReference type="Proteomes" id="UP000774130"/>
    </source>
</evidence>
<keyword evidence="1" id="KW-0812">Transmembrane</keyword>
<comment type="caution">
    <text evidence="2">The sequence shown here is derived from an EMBL/GenBank/DDBJ whole genome shotgun (WGS) entry which is preliminary data.</text>
</comment>
<accession>A0ABS6THM0</accession>
<keyword evidence="1" id="KW-1133">Transmembrane helix</keyword>
<proteinExistence type="predicted"/>
<evidence type="ECO:0000313" key="2">
    <source>
        <dbReference type="EMBL" id="MBV7392274.1"/>
    </source>
</evidence>
<dbReference type="EMBL" id="JAHUZB010000009">
    <property type="protein sequence ID" value="MBV7392274.1"/>
    <property type="molecule type" value="Genomic_DNA"/>
</dbReference>
<dbReference type="Proteomes" id="UP000774130">
    <property type="component" value="Unassembled WGS sequence"/>
</dbReference>
<gene>
    <name evidence="2" type="ORF">KUA55_16445</name>
</gene>
<reference evidence="2 3" key="1">
    <citation type="submission" date="2021-06" db="EMBL/GenBank/DDBJ databases">
        <title>Enterococcus alishanensis sp. nov., a novel lactic acid bacterium isolated from fresh coffee beans.</title>
        <authorList>
            <person name="Chen Y.-S."/>
        </authorList>
    </citation>
    <scope>NUCLEOTIDE SEQUENCE [LARGE SCALE GENOMIC DNA]</scope>
    <source>
        <strain evidence="2 3">ALS3</strain>
    </source>
</reference>
<dbReference type="RefSeq" id="WP_218327486.1">
    <property type="nucleotide sequence ID" value="NZ_JAHUZB010000009.1"/>
</dbReference>
<protein>
    <submittedName>
        <fullName evidence="2">Uncharacterized protein</fullName>
    </submittedName>
</protein>
<evidence type="ECO:0000256" key="1">
    <source>
        <dbReference type="SAM" id="Phobius"/>
    </source>
</evidence>
<keyword evidence="1" id="KW-0472">Membrane</keyword>